<keyword evidence="6" id="KW-1133">Transmembrane helix</keyword>
<dbReference type="Pfam" id="PF07859">
    <property type="entry name" value="Abhydrolase_3"/>
    <property type="match status" value="2"/>
</dbReference>
<keyword evidence="2" id="KW-0378">Hydrolase</keyword>
<comment type="caution">
    <text evidence="8">The sequence shown here is derived from an EMBL/GenBank/DDBJ whole genome shotgun (WGS) entry which is preliminary data.</text>
</comment>
<evidence type="ECO:0000259" key="7">
    <source>
        <dbReference type="Pfam" id="PF07859"/>
    </source>
</evidence>
<gene>
    <name evidence="8" type="ORF">EOD39_3033</name>
</gene>
<dbReference type="Proteomes" id="UP000289886">
    <property type="component" value="Unassembled WGS sequence"/>
</dbReference>
<feature type="active site" evidence="4 5">
    <location>
        <position position="230"/>
    </location>
</feature>
<sequence>MGSKGIVLILAGVLVAYYVYSPIPYDIEERWKLMITDSFFRSLSNLAEISELLGLKHYMGVMMFLTLAEEVVPASDDSVKVTDALFYDVPVVVYEPKRKNNGELNRASFTNITFLPVTQEIMQSEKGRCKNMIGLIAGSSESKMKIIYVNDTDRLCKHQALGMGPYDLLSRRTAKELNAVVVSVDYRLAPAYHFPVQFDGVYNVVKYIVQDHVLSQYSVDVNRIAVSGDSAGGNLAAAVAQQLQEDPEIQVDLKAQVLLYPALQALDMNTPSYQQNEYMPILPKTLMVRFWSEYFTSDLSLFHAMMSNSHNTLESAHLLKFVNWSVFLPEIFRLKYNYTMPSRKSSDPSETISSITDPRASPLLADDVKLQVLPKAYILTCEYDVLRDDGVMYATRLRRAGVQVTLEHFKDGFHGAMMLTTWPTSFEVGHRMVNSYIKWLDNNL</sequence>
<dbReference type="GO" id="GO:0052689">
    <property type="term" value="F:carboxylic ester hydrolase activity"/>
    <property type="evidence" value="ECO:0007669"/>
    <property type="project" value="InterPro"/>
</dbReference>
<dbReference type="Gene3D" id="3.40.50.1820">
    <property type="entry name" value="alpha/beta hydrolase"/>
    <property type="match status" value="1"/>
</dbReference>
<evidence type="ECO:0000256" key="4">
    <source>
        <dbReference type="PIRSR" id="PIRSR037251-1"/>
    </source>
</evidence>
<reference evidence="8 9" key="1">
    <citation type="submission" date="2019-01" db="EMBL/GenBank/DDBJ databases">
        <title>Draft Genome and Complete Hox-Cluster Characterization of the Sterlet Sturgeon (Acipenser ruthenus).</title>
        <authorList>
            <person name="Wei Q."/>
        </authorList>
    </citation>
    <scope>NUCLEOTIDE SEQUENCE [LARGE SCALE GENOMIC DNA]</scope>
    <source>
        <strain evidence="8">WHYD16114868_AA</strain>
        <tissue evidence="8">Blood</tissue>
    </source>
</reference>
<keyword evidence="6" id="KW-0472">Membrane</keyword>
<dbReference type="InterPro" id="IPR017157">
    <property type="entry name" value="Arylacetamide_deacetylase"/>
</dbReference>
<name>A0A444TWX8_ACIRT</name>
<keyword evidence="3" id="KW-1015">Disulfide bond</keyword>
<keyword evidence="6" id="KW-0812">Transmembrane</keyword>
<dbReference type="PANTHER" id="PTHR48081:SF28">
    <property type="entry name" value="ALPHA_BETA HYDROLASE FOLD-3 DOMAIN-CONTAINING PROTEIN"/>
    <property type="match status" value="1"/>
</dbReference>
<evidence type="ECO:0000256" key="2">
    <source>
        <dbReference type="ARBA" id="ARBA00022801"/>
    </source>
</evidence>
<evidence type="ECO:0000256" key="3">
    <source>
        <dbReference type="ARBA" id="ARBA00023157"/>
    </source>
</evidence>
<feature type="domain" description="Alpha/beta hydrolase fold-3" evidence="7">
    <location>
        <begin position="355"/>
        <end position="417"/>
    </location>
</feature>
<evidence type="ECO:0000256" key="1">
    <source>
        <dbReference type="ARBA" id="ARBA00010515"/>
    </source>
</evidence>
<dbReference type="InterPro" id="IPR013094">
    <property type="entry name" value="AB_hydrolase_3"/>
</dbReference>
<dbReference type="AlphaFoldDB" id="A0A444TWX8"/>
<dbReference type="EMBL" id="SCEB01215837">
    <property type="protein sequence ID" value="RXM27443.1"/>
    <property type="molecule type" value="Genomic_DNA"/>
</dbReference>
<feature type="transmembrane region" description="Helical" evidence="6">
    <location>
        <begin position="6"/>
        <end position="25"/>
    </location>
</feature>
<keyword evidence="9" id="KW-1185">Reference proteome</keyword>
<dbReference type="GO" id="GO:0016020">
    <property type="term" value="C:membrane"/>
    <property type="evidence" value="ECO:0007669"/>
    <property type="project" value="InterPro"/>
</dbReference>
<accession>A0A444TWX8</accession>
<evidence type="ECO:0000256" key="6">
    <source>
        <dbReference type="SAM" id="Phobius"/>
    </source>
</evidence>
<evidence type="ECO:0000256" key="5">
    <source>
        <dbReference type="PROSITE-ProRule" id="PRU10038"/>
    </source>
</evidence>
<protein>
    <submittedName>
        <fullName evidence="8">Arylacetamide deacetylase</fullName>
    </submittedName>
</protein>
<dbReference type="InterPro" id="IPR050300">
    <property type="entry name" value="GDXG_lipolytic_enzyme"/>
</dbReference>
<evidence type="ECO:0000313" key="9">
    <source>
        <dbReference type="Proteomes" id="UP000289886"/>
    </source>
</evidence>
<organism evidence="8 9">
    <name type="scientific">Acipenser ruthenus</name>
    <name type="common">Sterlet sturgeon</name>
    <dbReference type="NCBI Taxonomy" id="7906"/>
    <lineage>
        <taxon>Eukaryota</taxon>
        <taxon>Metazoa</taxon>
        <taxon>Chordata</taxon>
        <taxon>Craniata</taxon>
        <taxon>Vertebrata</taxon>
        <taxon>Euteleostomi</taxon>
        <taxon>Actinopterygii</taxon>
        <taxon>Chondrostei</taxon>
        <taxon>Acipenseriformes</taxon>
        <taxon>Acipenseridae</taxon>
        <taxon>Acipenser</taxon>
    </lineage>
</organism>
<feature type="domain" description="Alpha/beta hydrolase fold-3" evidence="7">
    <location>
        <begin position="167"/>
        <end position="308"/>
    </location>
</feature>
<proteinExistence type="inferred from homology"/>
<dbReference type="PANTHER" id="PTHR48081">
    <property type="entry name" value="AB HYDROLASE SUPERFAMILY PROTEIN C4A8.06C"/>
    <property type="match status" value="1"/>
</dbReference>
<feature type="active site" evidence="4">
    <location>
        <position position="414"/>
    </location>
</feature>
<comment type="similarity">
    <text evidence="1">Belongs to the 'GDXG' lipolytic enzyme family.</text>
</comment>
<dbReference type="PIRSF" id="PIRSF037251">
    <property type="entry name" value="Arylacetamide_deacetylase"/>
    <property type="match status" value="1"/>
</dbReference>
<feature type="active site" evidence="4">
    <location>
        <position position="384"/>
    </location>
</feature>
<dbReference type="PROSITE" id="PS01174">
    <property type="entry name" value="LIPASE_GDXG_SER"/>
    <property type="match status" value="1"/>
</dbReference>
<dbReference type="SUPFAM" id="SSF53474">
    <property type="entry name" value="alpha/beta-Hydrolases"/>
    <property type="match status" value="1"/>
</dbReference>
<dbReference type="InterPro" id="IPR033140">
    <property type="entry name" value="Lipase_GDXG_put_SER_AS"/>
</dbReference>
<dbReference type="InterPro" id="IPR029058">
    <property type="entry name" value="AB_hydrolase_fold"/>
</dbReference>
<evidence type="ECO:0000313" key="8">
    <source>
        <dbReference type="EMBL" id="RXM27443.1"/>
    </source>
</evidence>